<gene>
    <name evidence="1" type="ORF">SO802_015803</name>
</gene>
<protein>
    <submittedName>
        <fullName evidence="1">Uncharacterized protein</fullName>
    </submittedName>
</protein>
<name>A0AAW2CVA6_9ROSI</name>
<dbReference type="AlphaFoldDB" id="A0AAW2CVA6"/>
<keyword evidence="2" id="KW-1185">Reference proteome</keyword>
<dbReference type="Proteomes" id="UP001459277">
    <property type="component" value="Unassembled WGS sequence"/>
</dbReference>
<accession>A0AAW2CVA6</accession>
<dbReference type="SUPFAM" id="SSF53335">
    <property type="entry name" value="S-adenosyl-L-methionine-dependent methyltransferases"/>
    <property type="match status" value="1"/>
</dbReference>
<dbReference type="InterPro" id="IPR019410">
    <property type="entry name" value="Methyltransf_16"/>
</dbReference>
<evidence type="ECO:0000313" key="1">
    <source>
        <dbReference type="EMBL" id="KAL0002022.1"/>
    </source>
</evidence>
<comment type="caution">
    <text evidence="1">The sequence shown here is derived from an EMBL/GenBank/DDBJ whole genome shotgun (WGS) entry which is preliminary data.</text>
</comment>
<dbReference type="PANTHER" id="PTHR14614:SF7">
    <property type="entry name" value="OS05G0564100 PROTEIN"/>
    <property type="match status" value="1"/>
</dbReference>
<organism evidence="1 2">
    <name type="scientific">Lithocarpus litseifolius</name>
    <dbReference type="NCBI Taxonomy" id="425828"/>
    <lineage>
        <taxon>Eukaryota</taxon>
        <taxon>Viridiplantae</taxon>
        <taxon>Streptophyta</taxon>
        <taxon>Embryophyta</taxon>
        <taxon>Tracheophyta</taxon>
        <taxon>Spermatophyta</taxon>
        <taxon>Magnoliopsida</taxon>
        <taxon>eudicotyledons</taxon>
        <taxon>Gunneridae</taxon>
        <taxon>Pentapetalae</taxon>
        <taxon>rosids</taxon>
        <taxon>fabids</taxon>
        <taxon>Fagales</taxon>
        <taxon>Fagaceae</taxon>
        <taxon>Lithocarpus</taxon>
    </lineage>
</organism>
<evidence type="ECO:0000313" key="2">
    <source>
        <dbReference type="Proteomes" id="UP001459277"/>
    </source>
</evidence>
<dbReference type="InterPro" id="IPR029063">
    <property type="entry name" value="SAM-dependent_MTases_sf"/>
</dbReference>
<proteinExistence type="predicted"/>
<sequence>MKFTDSPVIELPVRNSLISLQQDNGSMHVGTSVWPCSLVLVKFIDRWAPPTPNPIDPNPYSQLLDFGNKRGIELGAGCGAGGMGFHLLGLTDLVLTDIAPVMPALKHNLKRNKPVLSKTLKHSILYWNNLDQINSLKPPFHYVIAADVVYIEETVGPLVSTMDALLADDGVVLLGYQLRDPEADKLFWELCDTTFDIEKVPHEDLHPDYAYEETSVYVFRKKKKKKEESTLPGRTRKATKTDCSTCIKRPEHEKTEVEVKWTPMGPGMYKINFNGLKFEDQRASGIGVVMQDETGFVIAALSKKLRGLRGTDEIEVSKIREHLAL</sequence>
<reference evidence="1 2" key="1">
    <citation type="submission" date="2024-01" db="EMBL/GenBank/DDBJ databases">
        <title>A telomere-to-telomere, gap-free genome of sweet tea (Lithocarpus litseifolius).</title>
        <authorList>
            <person name="Zhou J."/>
        </authorList>
    </citation>
    <scope>NUCLEOTIDE SEQUENCE [LARGE SCALE GENOMIC DNA]</scope>
    <source>
        <strain evidence="1">Zhou-2022a</strain>
        <tissue evidence="1">Leaf</tissue>
    </source>
</reference>
<dbReference type="EMBL" id="JAZDWU010000005">
    <property type="protein sequence ID" value="KAL0002022.1"/>
    <property type="molecule type" value="Genomic_DNA"/>
</dbReference>
<dbReference type="Gene3D" id="3.40.50.150">
    <property type="entry name" value="Vaccinia Virus protein VP39"/>
    <property type="match status" value="1"/>
</dbReference>
<dbReference type="Pfam" id="PF10294">
    <property type="entry name" value="Methyltransf_16"/>
    <property type="match status" value="1"/>
</dbReference>
<dbReference type="PANTHER" id="PTHR14614">
    <property type="entry name" value="HEPATOCELLULAR CARCINOMA-ASSOCIATED ANTIGEN"/>
    <property type="match status" value="1"/>
</dbReference>